<protein>
    <submittedName>
        <fullName evidence="2">Uncharacterized protein</fullName>
    </submittedName>
</protein>
<dbReference type="AlphaFoldDB" id="A0A382ZYF0"/>
<name>A0A382ZYF0_9ZZZZ</name>
<gene>
    <name evidence="2" type="ORF">METZ01_LOCUS453193</name>
</gene>
<keyword evidence="1" id="KW-0812">Transmembrane</keyword>
<reference evidence="2" key="1">
    <citation type="submission" date="2018-05" db="EMBL/GenBank/DDBJ databases">
        <authorList>
            <person name="Lanie J.A."/>
            <person name="Ng W.-L."/>
            <person name="Kazmierczak K.M."/>
            <person name="Andrzejewski T.M."/>
            <person name="Davidsen T.M."/>
            <person name="Wayne K.J."/>
            <person name="Tettelin H."/>
            <person name="Glass J.I."/>
            <person name="Rusch D."/>
            <person name="Podicherti R."/>
            <person name="Tsui H.-C.T."/>
            <person name="Winkler M.E."/>
        </authorList>
    </citation>
    <scope>NUCLEOTIDE SEQUENCE</scope>
</reference>
<keyword evidence="1" id="KW-1133">Transmembrane helix</keyword>
<organism evidence="2">
    <name type="scientific">marine metagenome</name>
    <dbReference type="NCBI Taxonomy" id="408172"/>
    <lineage>
        <taxon>unclassified sequences</taxon>
        <taxon>metagenomes</taxon>
        <taxon>ecological metagenomes</taxon>
    </lineage>
</organism>
<keyword evidence="1" id="KW-0472">Membrane</keyword>
<accession>A0A382ZYF0</accession>
<proteinExistence type="predicted"/>
<dbReference type="EMBL" id="UINC01187554">
    <property type="protein sequence ID" value="SVE00339.1"/>
    <property type="molecule type" value="Genomic_DNA"/>
</dbReference>
<feature type="transmembrane region" description="Helical" evidence="1">
    <location>
        <begin position="35"/>
        <end position="58"/>
    </location>
</feature>
<evidence type="ECO:0000256" key="1">
    <source>
        <dbReference type="SAM" id="Phobius"/>
    </source>
</evidence>
<sequence length="59" mass="6346">MDNALGGLLAGAAILGSTAAWFTHLYVCFSDDRWGFLIAGAIMFPIAIVHGVGIWFGFW</sequence>
<evidence type="ECO:0000313" key="2">
    <source>
        <dbReference type="EMBL" id="SVE00339.1"/>
    </source>
</evidence>